<dbReference type="InterPro" id="IPR007354">
    <property type="entry name" value="CruF-like"/>
</dbReference>
<dbReference type="Pfam" id="PF04240">
    <property type="entry name" value="Caroten_synth"/>
    <property type="match status" value="1"/>
</dbReference>
<feature type="transmembrane region" description="Helical" evidence="1">
    <location>
        <begin position="62"/>
        <end position="82"/>
    </location>
</feature>
<name>A0A2U3ANM9_9BACL</name>
<gene>
    <name evidence="2" type="ORF">DEX24_04100</name>
</gene>
<feature type="transmembrane region" description="Helical" evidence="1">
    <location>
        <begin position="7"/>
        <end position="25"/>
    </location>
</feature>
<feature type="transmembrane region" description="Helical" evidence="1">
    <location>
        <begin position="128"/>
        <end position="148"/>
    </location>
</feature>
<evidence type="ECO:0000256" key="1">
    <source>
        <dbReference type="SAM" id="Phobius"/>
    </source>
</evidence>
<organism evidence="2 3">
    <name type="scientific">Kurthia sibirica</name>
    <dbReference type="NCBI Taxonomy" id="202750"/>
    <lineage>
        <taxon>Bacteria</taxon>
        <taxon>Bacillati</taxon>
        <taxon>Bacillota</taxon>
        <taxon>Bacilli</taxon>
        <taxon>Bacillales</taxon>
        <taxon>Caryophanaceae</taxon>
        <taxon>Kurthia</taxon>
    </lineage>
</organism>
<dbReference type="PANTHER" id="PTHR39419">
    <property type="entry name" value="SLL0814 PROTEIN"/>
    <property type="match status" value="1"/>
</dbReference>
<evidence type="ECO:0000313" key="2">
    <source>
        <dbReference type="EMBL" id="PWI26116.1"/>
    </source>
</evidence>
<feature type="transmembrane region" description="Helical" evidence="1">
    <location>
        <begin position="217"/>
        <end position="234"/>
    </location>
</feature>
<evidence type="ECO:0000313" key="3">
    <source>
        <dbReference type="Proteomes" id="UP000245938"/>
    </source>
</evidence>
<keyword evidence="1" id="KW-1133">Transmembrane helix</keyword>
<dbReference type="PANTHER" id="PTHR39419:SF1">
    <property type="entry name" value="SLL0814 PROTEIN"/>
    <property type="match status" value="1"/>
</dbReference>
<keyword evidence="1" id="KW-0812">Transmembrane</keyword>
<dbReference type="Proteomes" id="UP000245938">
    <property type="component" value="Unassembled WGS sequence"/>
</dbReference>
<reference evidence="2 3" key="1">
    <citation type="submission" date="2018-05" db="EMBL/GenBank/DDBJ databases">
        <title>Kurthia sibirica genome sequence.</title>
        <authorList>
            <person name="Maclea K.S."/>
            <person name="Goen A.E."/>
        </authorList>
    </citation>
    <scope>NUCLEOTIDE SEQUENCE [LARGE SCALE GENOMIC DNA]</scope>
    <source>
        <strain evidence="2 3">ATCC 49154</strain>
    </source>
</reference>
<feature type="transmembrane region" description="Helical" evidence="1">
    <location>
        <begin position="94"/>
        <end position="116"/>
    </location>
</feature>
<comment type="caution">
    <text evidence="2">The sequence shown here is derived from an EMBL/GenBank/DDBJ whole genome shotgun (WGS) entry which is preliminary data.</text>
</comment>
<sequence length="242" mass="27995">MIQLLYRIYIIWFVIGFFLVGLNLIPPWLEWANSMFLILSGSLSILYALYTFGSKKGIMISGGIFFTTFTIEGLSAHFDIFFGNYDYTPLFPPLLFGVPIGIGFAWITMIMAGHALTIHIKNRLTRSVIAAFYVVALDLILDPVAYIVKGYWIWDDTSFYYDIPLSNFLGWFTIAFCWQLLLTTQKNNSYLFLQNKIIVVFWTIAILFIWIALLNKLFLAFTVSMIAFVLTEFLRRSAREKK</sequence>
<feature type="transmembrane region" description="Helical" evidence="1">
    <location>
        <begin position="31"/>
        <end position="50"/>
    </location>
</feature>
<keyword evidence="1" id="KW-0472">Membrane</keyword>
<dbReference type="OrthoDB" id="9811293at2"/>
<keyword evidence="3" id="KW-1185">Reference proteome</keyword>
<accession>A0A2U3ANM9</accession>
<feature type="transmembrane region" description="Helical" evidence="1">
    <location>
        <begin position="191"/>
        <end position="211"/>
    </location>
</feature>
<proteinExistence type="predicted"/>
<dbReference type="AlphaFoldDB" id="A0A2U3ANM9"/>
<protein>
    <submittedName>
        <fullName evidence="2">Carotenoid biosynthesis protein</fullName>
    </submittedName>
</protein>
<dbReference type="EMBL" id="QFVR01000004">
    <property type="protein sequence ID" value="PWI26116.1"/>
    <property type="molecule type" value="Genomic_DNA"/>
</dbReference>
<feature type="transmembrane region" description="Helical" evidence="1">
    <location>
        <begin position="168"/>
        <end position="184"/>
    </location>
</feature>